<dbReference type="EMBL" id="JACHON010000008">
    <property type="protein sequence ID" value="MBB6513108.1"/>
    <property type="molecule type" value="Genomic_DNA"/>
</dbReference>
<comment type="caution">
    <text evidence="5">The sequence shown here is derived from an EMBL/GenBank/DDBJ whole genome shotgun (WGS) entry which is preliminary data.</text>
</comment>
<keyword evidence="1" id="KW-0378">Hydrolase</keyword>
<evidence type="ECO:0000259" key="4">
    <source>
        <dbReference type="Pfam" id="PF12697"/>
    </source>
</evidence>
<dbReference type="InterPro" id="IPR000073">
    <property type="entry name" value="AB_hydrolase_1"/>
</dbReference>
<dbReference type="AlphaFoldDB" id="A0A841RR75"/>
<feature type="binding site" evidence="3">
    <location>
        <position position="84"/>
    </location>
    <ligand>
        <name>substrate</name>
    </ligand>
</feature>
<dbReference type="RefSeq" id="WP_184247680.1">
    <property type="nucleotide sequence ID" value="NZ_BAAACU010000064.1"/>
</dbReference>
<feature type="active site" description="Charge relay system" evidence="2">
    <location>
        <position position="211"/>
    </location>
</feature>
<evidence type="ECO:0000256" key="1">
    <source>
        <dbReference type="ARBA" id="ARBA00022801"/>
    </source>
</evidence>
<protein>
    <submittedName>
        <fullName evidence="5">Esterase/lipase</fullName>
    </submittedName>
</protein>
<dbReference type="PIRSF" id="PIRSF017388">
    <property type="entry name" value="Esterase_lipase"/>
    <property type="match status" value="1"/>
</dbReference>
<organism evidence="5 6">
    <name type="scientific">Gracilibacillus halotolerans</name>
    <dbReference type="NCBI Taxonomy" id="74386"/>
    <lineage>
        <taxon>Bacteria</taxon>
        <taxon>Bacillati</taxon>
        <taxon>Bacillota</taxon>
        <taxon>Bacilli</taxon>
        <taxon>Bacillales</taxon>
        <taxon>Bacillaceae</taxon>
        <taxon>Gracilibacillus</taxon>
    </lineage>
</organism>
<keyword evidence="6" id="KW-1185">Reference proteome</keyword>
<feature type="binding site" evidence="3">
    <location>
        <position position="10"/>
    </location>
    <ligand>
        <name>substrate</name>
    </ligand>
</feature>
<gene>
    <name evidence="5" type="ORF">GGQ92_001898</name>
</gene>
<dbReference type="Pfam" id="PF12697">
    <property type="entry name" value="Abhydrolase_6"/>
    <property type="match status" value="1"/>
</dbReference>
<evidence type="ECO:0000256" key="3">
    <source>
        <dbReference type="PIRSR" id="PIRSR017388-2"/>
    </source>
</evidence>
<dbReference type="PANTHER" id="PTHR43798">
    <property type="entry name" value="MONOACYLGLYCEROL LIPASE"/>
    <property type="match status" value="1"/>
</dbReference>
<dbReference type="InterPro" id="IPR029058">
    <property type="entry name" value="AB_hydrolase_fold"/>
</dbReference>
<proteinExistence type="predicted"/>
<dbReference type="GO" id="GO:0052689">
    <property type="term" value="F:carboxylic ester hydrolase activity"/>
    <property type="evidence" value="ECO:0007669"/>
    <property type="project" value="InterPro"/>
</dbReference>
<dbReference type="InterPro" id="IPR050266">
    <property type="entry name" value="AB_hydrolase_sf"/>
</dbReference>
<dbReference type="Gene3D" id="3.40.50.1820">
    <property type="entry name" value="alpha/beta hydrolase"/>
    <property type="match status" value="1"/>
</dbReference>
<dbReference type="GO" id="GO:0016020">
    <property type="term" value="C:membrane"/>
    <property type="evidence" value="ECO:0007669"/>
    <property type="project" value="TreeGrafter"/>
</dbReference>
<reference evidence="5 6" key="1">
    <citation type="submission" date="2020-08" db="EMBL/GenBank/DDBJ databases">
        <title>Genomic Encyclopedia of Type Strains, Phase IV (KMG-IV): sequencing the most valuable type-strain genomes for metagenomic binning, comparative biology and taxonomic classification.</title>
        <authorList>
            <person name="Goeker M."/>
        </authorList>
    </citation>
    <scope>NUCLEOTIDE SEQUENCE [LARGE SCALE GENOMIC DNA]</scope>
    <source>
        <strain evidence="5 6">DSM 11805</strain>
    </source>
</reference>
<evidence type="ECO:0000313" key="5">
    <source>
        <dbReference type="EMBL" id="MBB6513108.1"/>
    </source>
</evidence>
<dbReference type="SUPFAM" id="SSF53474">
    <property type="entry name" value="alpha/beta-Hydrolases"/>
    <property type="match status" value="1"/>
</dbReference>
<feature type="active site" description="Charge relay system" evidence="2">
    <location>
        <position position="182"/>
    </location>
</feature>
<dbReference type="InterPro" id="IPR012354">
    <property type="entry name" value="Esterase_lipase"/>
</dbReference>
<evidence type="ECO:0000313" key="6">
    <source>
        <dbReference type="Proteomes" id="UP000572212"/>
    </source>
</evidence>
<feature type="active site" description="Nucleophile" evidence="2">
    <location>
        <position position="83"/>
    </location>
</feature>
<feature type="domain" description="AB hydrolase-1" evidence="4">
    <location>
        <begin position="5"/>
        <end position="222"/>
    </location>
</feature>
<dbReference type="PANTHER" id="PTHR43798:SF31">
    <property type="entry name" value="AB HYDROLASE SUPERFAMILY PROTEIN YCLE"/>
    <property type="match status" value="1"/>
</dbReference>
<dbReference type="Proteomes" id="UP000572212">
    <property type="component" value="Unassembled WGS sequence"/>
</dbReference>
<sequence>MTACLLIHGFTGGPYEVEPLDKYLREHTDWRIETVCLPGHGLGEEGKGLDLAGVSHKVWIKTAEEAFLHIREKEETIYLIGFSMGGMIASYLAAKYQVEKLVLLSASRKFFSIPRMSMDIANFAWKAVRRTLNTDPVFANYRRKFGLVPFSASVEFLKCMKFTKPYLKKIKTPVFIVQGIQDGMVPYKSVHYLDKEIPAKTEVVYFYNSKHLILLGEDKDLVIQAVFSFLTKKLNKKNTSVRALQ</sequence>
<accession>A0A841RR75</accession>
<evidence type="ECO:0000256" key="2">
    <source>
        <dbReference type="PIRSR" id="PIRSR017388-1"/>
    </source>
</evidence>
<name>A0A841RR75_9BACI</name>